<feature type="non-terminal residue" evidence="2">
    <location>
        <position position="1"/>
    </location>
</feature>
<proteinExistence type="predicted"/>
<organism evidence="2 3">
    <name type="scientific">Lymnaea stagnalis</name>
    <name type="common">Great pond snail</name>
    <name type="synonym">Helix stagnalis</name>
    <dbReference type="NCBI Taxonomy" id="6523"/>
    <lineage>
        <taxon>Eukaryota</taxon>
        <taxon>Metazoa</taxon>
        <taxon>Spiralia</taxon>
        <taxon>Lophotrochozoa</taxon>
        <taxon>Mollusca</taxon>
        <taxon>Gastropoda</taxon>
        <taxon>Heterobranchia</taxon>
        <taxon>Euthyneura</taxon>
        <taxon>Panpulmonata</taxon>
        <taxon>Hygrophila</taxon>
        <taxon>Lymnaeoidea</taxon>
        <taxon>Lymnaeidae</taxon>
        <taxon>Lymnaea</taxon>
    </lineage>
</organism>
<dbReference type="AlphaFoldDB" id="A0AAV2H028"/>
<dbReference type="EMBL" id="CAXITT010000008">
    <property type="protein sequence ID" value="CAL1526720.1"/>
    <property type="molecule type" value="Genomic_DNA"/>
</dbReference>
<feature type="compositionally biased region" description="Polar residues" evidence="1">
    <location>
        <begin position="194"/>
        <end position="208"/>
    </location>
</feature>
<dbReference type="Proteomes" id="UP001497497">
    <property type="component" value="Unassembled WGS sequence"/>
</dbReference>
<evidence type="ECO:0000256" key="1">
    <source>
        <dbReference type="SAM" id="MobiDB-lite"/>
    </source>
</evidence>
<gene>
    <name evidence="2" type="ORF">GSLYS_00000897001</name>
</gene>
<feature type="compositionally biased region" description="Basic and acidic residues" evidence="1">
    <location>
        <begin position="209"/>
        <end position="223"/>
    </location>
</feature>
<name>A0AAV2H028_LYMST</name>
<reference evidence="2 3" key="1">
    <citation type="submission" date="2024-04" db="EMBL/GenBank/DDBJ databases">
        <authorList>
            <consortium name="Genoscope - CEA"/>
            <person name="William W."/>
        </authorList>
    </citation>
    <scope>NUCLEOTIDE SEQUENCE [LARGE SCALE GENOMIC DNA]</scope>
</reference>
<comment type="caution">
    <text evidence="2">The sequence shown here is derived from an EMBL/GenBank/DDBJ whole genome shotgun (WGS) entry which is preliminary data.</text>
</comment>
<feature type="region of interest" description="Disordered" evidence="1">
    <location>
        <begin position="194"/>
        <end position="229"/>
    </location>
</feature>
<sequence length="229" mass="25659">PLDVITEFTKTQDQCTEEADSILSISEPQGIMHNSVSSTMLPVKFFAEQEQKDFVKVDDLFSSSGYISPSLAKHMPQSCKLLQHDPESSHHRLFKTDHLTMESEIFCCDNSALINEPRSKYTYSKQDLVFQEQRDDCCSGNNLTKLDILTADSFLNKSIKHLSKPSVDKSNGNDKNAQVHHSSYNEDVMVNSSQAVEGNASVTEMIRQTSKDSESCDEDKHLSLNENSG</sequence>
<keyword evidence="3" id="KW-1185">Reference proteome</keyword>
<protein>
    <submittedName>
        <fullName evidence="2">Uncharacterized protein</fullName>
    </submittedName>
</protein>
<accession>A0AAV2H028</accession>
<feature type="non-terminal residue" evidence="2">
    <location>
        <position position="229"/>
    </location>
</feature>
<evidence type="ECO:0000313" key="3">
    <source>
        <dbReference type="Proteomes" id="UP001497497"/>
    </source>
</evidence>
<evidence type="ECO:0000313" key="2">
    <source>
        <dbReference type="EMBL" id="CAL1526720.1"/>
    </source>
</evidence>